<dbReference type="AlphaFoldDB" id="A0A1J5S6P0"/>
<dbReference type="CDD" id="cd13578">
    <property type="entry name" value="PBP2_Bug27"/>
    <property type="match status" value="1"/>
</dbReference>
<gene>
    <name evidence="1" type="ORF">GALL_220820</name>
</gene>
<accession>A0A1J5S6P0</accession>
<dbReference type="Gene3D" id="3.40.190.10">
    <property type="entry name" value="Periplasmic binding protein-like II"/>
    <property type="match status" value="1"/>
</dbReference>
<keyword evidence="1" id="KW-0675">Receptor</keyword>
<dbReference type="PANTHER" id="PTHR42928">
    <property type="entry name" value="TRICARBOXYLATE-BINDING PROTEIN"/>
    <property type="match status" value="1"/>
</dbReference>
<dbReference type="PANTHER" id="PTHR42928:SF5">
    <property type="entry name" value="BLR1237 PROTEIN"/>
    <property type="match status" value="1"/>
</dbReference>
<reference evidence="1" key="1">
    <citation type="submission" date="2016-10" db="EMBL/GenBank/DDBJ databases">
        <title>Sequence of Gallionella enrichment culture.</title>
        <authorList>
            <person name="Poehlein A."/>
            <person name="Muehling M."/>
            <person name="Daniel R."/>
        </authorList>
    </citation>
    <scope>NUCLEOTIDE SEQUENCE</scope>
</reference>
<dbReference type="EMBL" id="MLJW01000157">
    <property type="protein sequence ID" value="OIQ95949.1"/>
    <property type="molecule type" value="Genomic_DNA"/>
</dbReference>
<comment type="caution">
    <text evidence="1">The sequence shown here is derived from an EMBL/GenBank/DDBJ whole genome shotgun (WGS) entry which is preliminary data.</text>
</comment>
<dbReference type="PIRSF" id="PIRSF017082">
    <property type="entry name" value="YflP"/>
    <property type="match status" value="1"/>
</dbReference>
<evidence type="ECO:0000313" key="1">
    <source>
        <dbReference type="EMBL" id="OIQ95949.1"/>
    </source>
</evidence>
<dbReference type="InterPro" id="IPR042100">
    <property type="entry name" value="Bug_dom1"/>
</dbReference>
<name>A0A1J5S6P0_9ZZZZ</name>
<protein>
    <submittedName>
        <fullName evidence="1">Tripartite tricarboxylate transporter family receptor</fullName>
    </submittedName>
</protein>
<dbReference type="SUPFAM" id="SSF53850">
    <property type="entry name" value="Periplasmic binding protein-like II"/>
    <property type="match status" value="1"/>
</dbReference>
<proteinExistence type="predicted"/>
<dbReference type="Pfam" id="PF03401">
    <property type="entry name" value="TctC"/>
    <property type="match status" value="1"/>
</dbReference>
<organism evidence="1">
    <name type="scientific">mine drainage metagenome</name>
    <dbReference type="NCBI Taxonomy" id="410659"/>
    <lineage>
        <taxon>unclassified sequences</taxon>
        <taxon>metagenomes</taxon>
        <taxon>ecological metagenomes</taxon>
    </lineage>
</organism>
<sequence>MTLKGIPVKRLLALAVGVLLTATGATAQADGAYPQRPIKLIVPAAPGGGADFIARLLSPSLTASLGQAVVIENKSGASGTIAAGLVAKSEHDGYTLLMAQSTSMVIAPHIYKHLPYDPLKDLTPVALAVRVPNILVVNPSVPAKTIAEFIALAKAKPLKLSYGSSGYGSPSQLGGKMFEMDAGVKMVHVPYRGIGPAVTALLGNQIQAMFAPITTVLPLIKAHQLRALGVTTAGRLAAVPDIPTIAGSGLPGYEISSWFGVFVPARTPAAIITRLNQAVVQALKDPKITAAIAREASEPGGGSPTEFAAFVHAQDAKFAAIVKSVGPKVD</sequence>
<dbReference type="Gene3D" id="3.40.190.150">
    <property type="entry name" value="Bordetella uptake gene, domain 1"/>
    <property type="match status" value="1"/>
</dbReference>
<dbReference type="InterPro" id="IPR005064">
    <property type="entry name" value="BUG"/>
</dbReference>